<feature type="transmembrane region" description="Helical" evidence="1">
    <location>
        <begin position="35"/>
        <end position="52"/>
    </location>
</feature>
<keyword evidence="1" id="KW-0812">Transmembrane</keyword>
<organism evidence="2">
    <name type="scientific">Myoviridae sp. ctw4b6</name>
    <dbReference type="NCBI Taxonomy" id="2825206"/>
    <lineage>
        <taxon>Viruses</taxon>
        <taxon>Duplodnaviria</taxon>
        <taxon>Heunggongvirae</taxon>
        <taxon>Uroviricota</taxon>
        <taxon>Caudoviricetes</taxon>
    </lineage>
</organism>
<evidence type="ECO:0008006" key="3">
    <source>
        <dbReference type="Google" id="ProtNLM"/>
    </source>
</evidence>
<evidence type="ECO:0000256" key="1">
    <source>
        <dbReference type="SAM" id="Phobius"/>
    </source>
</evidence>
<evidence type="ECO:0000313" key="2">
    <source>
        <dbReference type="EMBL" id="DAE16638.1"/>
    </source>
</evidence>
<accession>A0A8S5QBB2</accession>
<proteinExistence type="predicted"/>
<keyword evidence="1" id="KW-1133">Transmembrane helix</keyword>
<protein>
    <recommendedName>
        <fullName evidence="3">Lipoprotein</fullName>
    </recommendedName>
</protein>
<dbReference type="PROSITE" id="PS51257">
    <property type="entry name" value="PROKAR_LIPOPROTEIN"/>
    <property type="match status" value="1"/>
</dbReference>
<keyword evidence="1" id="KW-0472">Membrane</keyword>
<sequence>MSKDMIFLAAAAVFTGACAVGLYAGIAGGLEAGNGAGMGFAVGAVAIALIIGRMGGDK</sequence>
<dbReference type="EMBL" id="BK015628">
    <property type="protein sequence ID" value="DAE16638.1"/>
    <property type="molecule type" value="Genomic_DNA"/>
</dbReference>
<name>A0A8S5QBB2_9CAUD</name>
<reference evidence="2" key="1">
    <citation type="journal article" date="2021" name="Proc. Natl. Acad. Sci. U.S.A.">
        <title>A Catalog of Tens of Thousands of Viruses from Human Metagenomes Reveals Hidden Associations with Chronic Diseases.</title>
        <authorList>
            <person name="Tisza M.J."/>
            <person name="Buck C.B."/>
        </authorList>
    </citation>
    <scope>NUCLEOTIDE SEQUENCE</scope>
    <source>
        <strain evidence="2">Ctw4b6</strain>
    </source>
</reference>